<name>A0ABW5RUD7_9BACI</name>
<keyword evidence="1" id="KW-0732">Signal</keyword>
<feature type="signal peptide" evidence="1">
    <location>
        <begin position="1"/>
        <end position="21"/>
    </location>
</feature>
<keyword evidence="3" id="KW-1185">Reference proteome</keyword>
<dbReference type="EMBL" id="JBHUMF010000031">
    <property type="protein sequence ID" value="MFD2682295.1"/>
    <property type="molecule type" value="Genomic_DNA"/>
</dbReference>
<reference evidence="3" key="1">
    <citation type="journal article" date="2019" name="Int. J. Syst. Evol. Microbiol.">
        <title>The Global Catalogue of Microorganisms (GCM) 10K type strain sequencing project: providing services to taxonomists for standard genome sequencing and annotation.</title>
        <authorList>
            <consortium name="The Broad Institute Genomics Platform"/>
            <consortium name="The Broad Institute Genome Sequencing Center for Infectious Disease"/>
            <person name="Wu L."/>
            <person name="Ma J."/>
        </authorList>
    </citation>
    <scope>NUCLEOTIDE SEQUENCE [LARGE SCALE GENOMIC DNA]</scope>
    <source>
        <strain evidence="3">KCTC 3913</strain>
    </source>
</reference>
<evidence type="ECO:0000313" key="2">
    <source>
        <dbReference type="EMBL" id="MFD2682295.1"/>
    </source>
</evidence>
<dbReference type="RefSeq" id="WP_377936991.1">
    <property type="nucleotide sequence ID" value="NZ_JBHUMF010000031.1"/>
</dbReference>
<comment type="caution">
    <text evidence="2">The sequence shown here is derived from an EMBL/GenBank/DDBJ whole genome shotgun (WGS) entry which is preliminary data.</text>
</comment>
<feature type="chain" id="PRO_5047030894" evidence="1">
    <location>
        <begin position="22"/>
        <end position="264"/>
    </location>
</feature>
<dbReference type="Proteomes" id="UP001597506">
    <property type="component" value="Unassembled WGS sequence"/>
</dbReference>
<gene>
    <name evidence="2" type="ORF">ACFSUL_16260</name>
</gene>
<proteinExistence type="predicted"/>
<evidence type="ECO:0000313" key="3">
    <source>
        <dbReference type="Proteomes" id="UP001597506"/>
    </source>
</evidence>
<protein>
    <submittedName>
        <fullName evidence="2">Uncharacterized protein</fullName>
    </submittedName>
</protein>
<evidence type="ECO:0000256" key="1">
    <source>
        <dbReference type="SAM" id="SignalP"/>
    </source>
</evidence>
<accession>A0ABW5RUD7</accession>
<sequence length="264" mass="30126">MRKEMLFAFAAFFYMSLHAIAGSFAEEQKIEEGKEMVIHTYNVDVTGDGKKDVIELKGIPYSSDTKFLKEIWAEIKTSEGKQFRIDYEGGYEPKIQFVDLNHDGVKDLLESSATGGSGGLYNTSLHTLVDDKLVDIGLPDELTIQAQFQDDYKAVIKFTDTNQSYTVDLKDRKKDYDRLGLYIDGKLNEPTELMVLPYAFFEPVKIADKKGKGLKATQRISGAYHADAIGDVFSYWYYENNKWNLMKIEWKELKEQNGGNKNNN</sequence>
<organism evidence="2 3">
    <name type="scientific">Bacillus seohaeanensis</name>
    <dbReference type="NCBI Taxonomy" id="284580"/>
    <lineage>
        <taxon>Bacteria</taxon>
        <taxon>Bacillati</taxon>
        <taxon>Bacillota</taxon>
        <taxon>Bacilli</taxon>
        <taxon>Bacillales</taxon>
        <taxon>Bacillaceae</taxon>
        <taxon>Bacillus</taxon>
    </lineage>
</organism>